<dbReference type="RefSeq" id="WP_119555978.1">
    <property type="nucleotide sequence ID" value="NZ_QXMN01000026.1"/>
</dbReference>
<feature type="binding site" evidence="6">
    <location>
        <position position="175"/>
    </location>
    <ligand>
        <name>Mg(2+)</name>
        <dbReference type="ChEBI" id="CHEBI:18420"/>
    </ligand>
</feature>
<dbReference type="GO" id="GO:0046872">
    <property type="term" value="F:metal ion binding"/>
    <property type="evidence" value="ECO:0007669"/>
    <property type="project" value="UniProtKB-KW"/>
</dbReference>
<evidence type="ECO:0000256" key="5">
    <source>
        <dbReference type="PIRSR" id="PIRSR634603-1"/>
    </source>
</evidence>
<proteinExistence type="inferred from homology"/>
<sequence length="348" mass="37628">MQVQAFAEDIRFRQPLVIAGRVLPGQSVLCIEVRHGRHVAHAEAAGVFYRGESGPRMKQEVEAISERLPNDLLGAWREVQKMPPGGARNALDWALWQLVAAQRGDPAYRMAFLQTVKPRMTMVTLGVDEPHKMAQAALAYPMAKALKLKLDGSAADAERVAAVRLERPDVRLSIDANEGWTMPHLEWMMAALLANQVELIEQPLPATDDDALRGCGCPIPLAADESLQTIDDLERIAQMYQVANIKLDKCGGLSAALTLAHEARQRGLQVMVGCMGGRSRAILPAFIAAQWADLVDLDAPLLMASDTAPSATYADGLIAFDDAAFMPLADGQPASLSASLSPVRHAEA</sequence>
<comment type="cofactor">
    <cofactor evidence="6 7">
        <name>Mg(2+)</name>
        <dbReference type="ChEBI" id="CHEBI:18420"/>
    </cofactor>
    <text evidence="6 7">Binds 1 Mg(2+) ion per subunit.</text>
</comment>
<keyword evidence="10" id="KW-1185">Reference proteome</keyword>
<keyword evidence="4 7" id="KW-0413">Isomerase</keyword>
<dbReference type="EC" id="5.1.1.-" evidence="7"/>
<evidence type="ECO:0000256" key="4">
    <source>
        <dbReference type="ARBA" id="ARBA00023235"/>
    </source>
</evidence>
<dbReference type="InterPro" id="IPR034603">
    <property type="entry name" value="Dipeptide_epimerase"/>
</dbReference>
<dbReference type="SUPFAM" id="SSF51604">
    <property type="entry name" value="Enolase C-terminal domain-like"/>
    <property type="match status" value="1"/>
</dbReference>
<dbReference type="Gene3D" id="3.20.20.120">
    <property type="entry name" value="Enolase-like C-terminal domain"/>
    <property type="match status" value="1"/>
</dbReference>
<dbReference type="Proteomes" id="UP000265619">
    <property type="component" value="Unassembled WGS sequence"/>
</dbReference>
<dbReference type="Pfam" id="PF13378">
    <property type="entry name" value="MR_MLE_C"/>
    <property type="match status" value="1"/>
</dbReference>
<dbReference type="GO" id="GO:0016855">
    <property type="term" value="F:racemase and epimerase activity, acting on amino acids and derivatives"/>
    <property type="evidence" value="ECO:0007669"/>
    <property type="project" value="UniProtKB-UniRule"/>
</dbReference>
<dbReference type="PANTHER" id="PTHR48073">
    <property type="entry name" value="O-SUCCINYLBENZOATE SYNTHASE-RELATED"/>
    <property type="match status" value="1"/>
</dbReference>
<dbReference type="InterPro" id="IPR029065">
    <property type="entry name" value="Enolase_C-like"/>
</dbReference>
<keyword evidence="2 6" id="KW-0479">Metal-binding</keyword>
<feature type="domain" description="Mandelate racemase/muconate lactonizing enzyme C-terminal" evidence="8">
    <location>
        <begin position="130"/>
        <end position="222"/>
    </location>
</feature>
<dbReference type="InterPro" id="IPR013342">
    <property type="entry name" value="Mandelate_racemase_C"/>
</dbReference>
<dbReference type="Gene3D" id="3.30.390.10">
    <property type="entry name" value="Enolase-like, N-terminal domain"/>
    <property type="match status" value="1"/>
</dbReference>
<comment type="similarity">
    <text evidence="1 7">Belongs to the mandelate racemase/muconate lactonizing enzyme family.</text>
</comment>
<comment type="caution">
    <text evidence="9">The sequence shown here is derived from an EMBL/GenBank/DDBJ whole genome shotgun (WGS) entry which is preliminary data.</text>
</comment>
<evidence type="ECO:0000256" key="7">
    <source>
        <dbReference type="RuleBase" id="RU366006"/>
    </source>
</evidence>
<evidence type="ECO:0000256" key="2">
    <source>
        <dbReference type="ARBA" id="ARBA00022723"/>
    </source>
</evidence>
<dbReference type="InterPro" id="IPR029017">
    <property type="entry name" value="Enolase-like_N"/>
</dbReference>
<name>A0A9X8GUH0_9BURK</name>
<dbReference type="CDD" id="cd03319">
    <property type="entry name" value="L-Ala-DL-Glu_epimerase"/>
    <property type="match status" value="1"/>
</dbReference>
<feature type="binding site" evidence="6">
    <location>
        <position position="224"/>
    </location>
    <ligand>
        <name>Mg(2+)</name>
        <dbReference type="ChEBI" id="CHEBI:18420"/>
    </ligand>
</feature>
<feature type="active site" description="Proton acceptor; specific for (S)-substrate epimerization" evidence="5">
    <location>
        <position position="246"/>
    </location>
</feature>
<dbReference type="EMBL" id="QXMN01000026">
    <property type="protein sequence ID" value="RIX77231.1"/>
    <property type="molecule type" value="Genomic_DNA"/>
</dbReference>
<feature type="active site" description="Proton acceptor; specific for (R)-substrate epimerization" evidence="5">
    <location>
        <position position="149"/>
    </location>
</feature>
<dbReference type="SUPFAM" id="SSF54826">
    <property type="entry name" value="Enolase N-terminal domain-like"/>
    <property type="match status" value="1"/>
</dbReference>
<accession>A0A9X8GUH0</accession>
<evidence type="ECO:0000259" key="8">
    <source>
        <dbReference type="SMART" id="SM00922"/>
    </source>
</evidence>
<reference evidence="9 10" key="1">
    <citation type="submission" date="2018-09" db="EMBL/GenBank/DDBJ databases">
        <title>Acidovorax cavernicola nov. sp. isolated from Gruta de las Maravillas (Aracena, Spain).</title>
        <authorList>
            <person name="Jurado V."/>
            <person name="Gutierrez-Patricio S."/>
            <person name="Gonzalez-Pimentel J.L."/>
            <person name="Miller A.Z."/>
            <person name="Laiz L."/>
            <person name="Saiz-Jimenez C."/>
        </authorList>
    </citation>
    <scope>NUCLEOTIDE SEQUENCE [LARGE SCALE GENOMIC DNA]</scope>
    <source>
        <strain evidence="9 10">1011MAR4D40.2</strain>
    </source>
</reference>
<evidence type="ECO:0000256" key="1">
    <source>
        <dbReference type="ARBA" id="ARBA00008031"/>
    </source>
</evidence>
<evidence type="ECO:0000256" key="3">
    <source>
        <dbReference type="ARBA" id="ARBA00022842"/>
    </source>
</evidence>
<evidence type="ECO:0000256" key="6">
    <source>
        <dbReference type="PIRSR" id="PIRSR634603-3"/>
    </source>
</evidence>
<dbReference type="InterPro" id="IPR036849">
    <property type="entry name" value="Enolase-like_C_sf"/>
</dbReference>
<dbReference type="AlphaFoldDB" id="A0A9X8GUH0"/>
<dbReference type="GO" id="GO:0009063">
    <property type="term" value="P:amino acid catabolic process"/>
    <property type="evidence" value="ECO:0007669"/>
    <property type="project" value="InterPro"/>
</dbReference>
<dbReference type="SMART" id="SM00922">
    <property type="entry name" value="MR_MLE"/>
    <property type="match status" value="1"/>
</dbReference>
<evidence type="ECO:0000313" key="9">
    <source>
        <dbReference type="EMBL" id="RIX77231.1"/>
    </source>
</evidence>
<dbReference type="PANTHER" id="PTHR48073:SF2">
    <property type="entry name" value="O-SUCCINYLBENZOATE SYNTHASE"/>
    <property type="match status" value="1"/>
</dbReference>
<feature type="binding site" evidence="6">
    <location>
        <position position="201"/>
    </location>
    <ligand>
        <name>Mg(2+)</name>
        <dbReference type="ChEBI" id="CHEBI:18420"/>
    </ligand>
</feature>
<dbReference type="InterPro" id="IPR018110">
    <property type="entry name" value="Mandel_Rmase/mucon_lact_enz_CS"/>
</dbReference>
<dbReference type="OrthoDB" id="9782675at2"/>
<organism evidence="9 10">
    <name type="scientific">Acidovorax cavernicola</name>
    <dbReference type="NCBI Taxonomy" id="1675792"/>
    <lineage>
        <taxon>Bacteria</taxon>
        <taxon>Pseudomonadati</taxon>
        <taxon>Pseudomonadota</taxon>
        <taxon>Betaproteobacteria</taxon>
        <taxon>Burkholderiales</taxon>
        <taxon>Comamonadaceae</taxon>
        <taxon>Acidovorax</taxon>
    </lineage>
</organism>
<evidence type="ECO:0000313" key="10">
    <source>
        <dbReference type="Proteomes" id="UP000265619"/>
    </source>
</evidence>
<keyword evidence="3 6" id="KW-0460">Magnesium</keyword>
<gene>
    <name evidence="9" type="ORF">D3H34_19940</name>
</gene>
<dbReference type="PROSITE" id="PS00909">
    <property type="entry name" value="MR_MLE_2"/>
    <property type="match status" value="1"/>
</dbReference>
<protein>
    <recommendedName>
        <fullName evidence="7">Dipeptide epimerase</fullName>
        <ecNumber evidence="7">5.1.1.-</ecNumber>
    </recommendedName>
</protein>